<dbReference type="AlphaFoldDB" id="A0A0Q9Z0E1"/>
<dbReference type="OrthoDB" id="1492847at2"/>
<feature type="domain" description="Macro" evidence="2">
    <location>
        <begin position="212"/>
        <end position="416"/>
    </location>
</feature>
<dbReference type="Gene3D" id="3.40.220.10">
    <property type="entry name" value="Leucine Aminopeptidase, subunit E, domain 1"/>
    <property type="match status" value="1"/>
</dbReference>
<dbReference type="InterPro" id="IPR043472">
    <property type="entry name" value="Macro_dom-like"/>
</dbReference>
<dbReference type="Pfam" id="PF01661">
    <property type="entry name" value="Macro"/>
    <property type="match status" value="1"/>
</dbReference>
<evidence type="ECO:0000313" key="3">
    <source>
        <dbReference type="EMBL" id="KRG22503.1"/>
    </source>
</evidence>
<feature type="compositionally biased region" description="Polar residues" evidence="1">
    <location>
        <begin position="183"/>
        <end position="198"/>
    </location>
</feature>
<feature type="region of interest" description="Disordered" evidence="1">
    <location>
        <begin position="444"/>
        <end position="467"/>
    </location>
</feature>
<evidence type="ECO:0000313" key="5">
    <source>
        <dbReference type="Proteomes" id="UP000051497"/>
    </source>
</evidence>
<organism evidence="3">
    <name type="scientific">Candidatus Berkiella aquae</name>
    <dbReference type="NCBI Taxonomy" id="295108"/>
    <lineage>
        <taxon>Bacteria</taxon>
        <taxon>Pseudomonadati</taxon>
        <taxon>Pseudomonadota</taxon>
        <taxon>Gammaproteobacteria</taxon>
        <taxon>Candidatus Berkiellales</taxon>
        <taxon>Candidatus Berkiellaceae</taxon>
        <taxon>Candidatus Berkiella</taxon>
    </lineage>
</organism>
<evidence type="ECO:0000256" key="1">
    <source>
        <dbReference type="SAM" id="MobiDB-lite"/>
    </source>
</evidence>
<sequence length="467" mass="52391">MADLNNLIQQQQATYQNVFLKDPKNFHQPTHHYDWWMFPLQAPANVNVTPTTRQYSINDEQAKTLLRHPKFISTYMHSINKYLNNLIQFGWNKYDVRYAKMLSSLNLFLKNVHTISSEGKMGEIKHLLTLLAEKASRFAQQIKQPSPFLQTSLYNLNEFLIHHPASKQTLTMAPRVQAKPANRASNANVPTTKQQSGVDASKPQIQPARPNNAATTNPLLQQIAIDFDHGLLEVNANAYVNAASINRLPVPQWGGVAGAIARLLNSDNDQQVLNSHWNSLGQCVTPGSAAFVSNPQGQPHLFQFGSNQGLLVHAGSPMWNQSPVQQTQIKNQLTAAYKEVLQKIHQYNQSSQQKVNTVAIPPLGIGIYGIPAEISAQCAFDALTEFYKQNASLKVIFPLRDGKNTASNDYRFGQALKALLQNPTHQNVQQPVAKPVVYAYPPRRRNKVVNLNRPRQENPAPRQRPNL</sequence>
<name>A0A0Q9Z0E1_9GAMM</name>
<dbReference type="STRING" id="295108.HT99x_00039"/>
<evidence type="ECO:0000313" key="4">
    <source>
        <dbReference type="EMBL" id="MCS5712132.1"/>
    </source>
</evidence>
<dbReference type="EMBL" id="LKAJ01000001">
    <property type="protein sequence ID" value="KRG22503.1"/>
    <property type="molecule type" value="Genomic_DNA"/>
</dbReference>
<protein>
    <submittedName>
        <fullName evidence="4">Macro domain-containing protein</fullName>
    </submittedName>
    <submittedName>
        <fullName evidence="3">RNase III inhibitor</fullName>
    </submittedName>
</protein>
<comment type="caution">
    <text evidence="3">The sequence shown here is derived from an EMBL/GenBank/DDBJ whole genome shotgun (WGS) entry which is preliminary data.</text>
</comment>
<accession>A0A0Q9Z0E1</accession>
<dbReference type="EMBL" id="LKAJ02000001">
    <property type="protein sequence ID" value="MCS5712132.1"/>
    <property type="molecule type" value="Genomic_DNA"/>
</dbReference>
<dbReference type="PROSITE" id="PS51154">
    <property type="entry name" value="MACRO"/>
    <property type="match status" value="1"/>
</dbReference>
<proteinExistence type="predicted"/>
<reference evidence="4" key="2">
    <citation type="journal article" date="2016" name="Genome Announc.">
        <title>Draft Genome Sequences of Two Novel Amoeba-Resistant Intranuclear Bacteria, 'Candidatus Berkiella cookevillensis' and 'Candidatus Berkiella aquae'.</title>
        <authorList>
            <person name="Mehari Y.T."/>
            <person name="Arivett B.A."/>
            <person name="Farone A.L."/>
            <person name="Gunderson J.H."/>
            <person name="Farone M.B."/>
        </authorList>
    </citation>
    <scope>NUCLEOTIDE SEQUENCE</scope>
    <source>
        <strain evidence="4">HT99</strain>
    </source>
</reference>
<gene>
    <name evidence="3" type="ORF">HT99x_00039</name>
    <name evidence="4" type="ORF">HT99x_011875</name>
</gene>
<dbReference type="Proteomes" id="UP000051497">
    <property type="component" value="Unassembled WGS sequence"/>
</dbReference>
<dbReference type="RefSeq" id="WP_075064709.1">
    <property type="nucleotide sequence ID" value="NZ_LKAJ02000001.1"/>
</dbReference>
<dbReference type="SUPFAM" id="SSF52949">
    <property type="entry name" value="Macro domain-like"/>
    <property type="match status" value="1"/>
</dbReference>
<dbReference type="InterPro" id="IPR002589">
    <property type="entry name" value="Macro_dom"/>
</dbReference>
<evidence type="ECO:0000259" key="2">
    <source>
        <dbReference type="PROSITE" id="PS51154"/>
    </source>
</evidence>
<feature type="region of interest" description="Disordered" evidence="1">
    <location>
        <begin position="179"/>
        <end position="215"/>
    </location>
</feature>
<reference evidence="4" key="3">
    <citation type="submission" date="2021-06" db="EMBL/GenBank/DDBJ databases">
        <title>Genomic Description and Analysis of Intracellular Bacteria, Candidatus Berkiella cookevillensis and Candidatus Berkiella aquae.</title>
        <authorList>
            <person name="Kidane D.T."/>
            <person name="Mehari Y.T."/>
            <person name="Rice F.C."/>
            <person name="Arivett B.A."/>
            <person name="Farone A.L."/>
            <person name="Berk S.G."/>
            <person name="Farone M.B."/>
        </authorList>
    </citation>
    <scope>NUCLEOTIDE SEQUENCE</scope>
    <source>
        <strain evidence="4">HT99</strain>
    </source>
</reference>
<reference evidence="3" key="1">
    <citation type="submission" date="2015-09" db="EMBL/GenBank/DDBJ databases">
        <title>Draft Genome Sequences of Two Novel Amoeba-resistant Intranuclear Bacteria, Candidatus Berkiella cookevillensis and Candidatus Berkiella aquae.</title>
        <authorList>
            <person name="Mehari Y.T."/>
            <person name="Arivett B.A."/>
            <person name="Farone A.L."/>
            <person name="Gunderson J.H."/>
            <person name="Farone M.B."/>
        </authorList>
    </citation>
    <scope>NUCLEOTIDE SEQUENCE [LARGE SCALE GENOMIC DNA]</scope>
    <source>
        <strain evidence="3">HT99</strain>
    </source>
</reference>
<keyword evidence="5" id="KW-1185">Reference proteome</keyword>